<dbReference type="PRINTS" id="PR00205">
    <property type="entry name" value="CADHERIN"/>
</dbReference>
<accession>A0AA85J5N1</accession>
<keyword evidence="5 10" id="KW-1133">Transmembrane helix</keyword>
<dbReference type="InterPro" id="IPR002126">
    <property type="entry name" value="Cadherin-like_dom"/>
</dbReference>
<dbReference type="FunFam" id="2.60.40.60:FF:000092">
    <property type="entry name" value="Protocadherin 8"/>
    <property type="match status" value="1"/>
</dbReference>
<reference evidence="14" key="2">
    <citation type="submission" date="2023-11" db="UniProtKB">
        <authorList>
            <consortium name="WormBaseParasite"/>
        </authorList>
    </citation>
    <scope>IDENTIFICATION</scope>
</reference>
<keyword evidence="7" id="KW-0325">Glycoprotein</keyword>
<dbReference type="GO" id="GO:0007156">
    <property type="term" value="P:homophilic cell adhesion via plasma membrane adhesion molecules"/>
    <property type="evidence" value="ECO:0007669"/>
    <property type="project" value="InterPro"/>
</dbReference>
<dbReference type="InterPro" id="IPR020894">
    <property type="entry name" value="Cadherin_CS"/>
</dbReference>
<evidence type="ECO:0000313" key="13">
    <source>
        <dbReference type="Proteomes" id="UP000050795"/>
    </source>
</evidence>
<dbReference type="PANTHER" id="PTHR24028">
    <property type="entry name" value="CADHERIN-87A"/>
    <property type="match status" value="1"/>
</dbReference>
<evidence type="ECO:0000256" key="3">
    <source>
        <dbReference type="ARBA" id="ARBA00022737"/>
    </source>
</evidence>
<dbReference type="InterPro" id="IPR015919">
    <property type="entry name" value="Cadherin-like_sf"/>
</dbReference>
<evidence type="ECO:0000313" key="14">
    <source>
        <dbReference type="WBParaSite" id="TREG1_130500.1"/>
    </source>
</evidence>
<dbReference type="GO" id="GO:0005509">
    <property type="term" value="F:calcium ion binding"/>
    <property type="evidence" value="ECO:0007669"/>
    <property type="project" value="UniProtKB-UniRule"/>
</dbReference>
<evidence type="ECO:0000256" key="5">
    <source>
        <dbReference type="ARBA" id="ARBA00022989"/>
    </source>
</evidence>
<keyword evidence="11" id="KW-0732">Signal</keyword>
<dbReference type="Proteomes" id="UP000050795">
    <property type="component" value="Unassembled WGS sequence"/>
</dbReference>
<dbReference type="Pfam" id="PF00028">
    <property type="entry name" value="Cadherin"/>
    <property type="match status" value="1"/>
</dbReference>
<evidence type="ECO:0000259" key="12">
    <source>
        <dbReference type="PROSITE" id="PS50268"/>
    </source>
</evidence>
<dbReference type="PROSITE" id="PS00232">
    <property type="entry name" value="CADHERIN_1"/>
    <property type="match status" value="3"/>
</dbReference>
<feature type="compositionally biased region" description="Polar residues" evidence="9">
    <location>
        <begin position="722"/>
        <end position="731"/>
    </location>
</feature>
<keyword evidence="4 8" id="KW-0106">Calcium</keyword>
<feature type="domain" description="Cadherin" evidence="12">
    <location>
        <begin position="1036"/>
        <end position="1175"/>
    </location>
</feature>
<keyword evidence="13" id="KW-1185">Reference proteome</keyword>
<dbReference type="SMART" id="SM00112">
    <property type="entry name" value="CA"/>
    <property type="match status" value="5"/>
</dbReference>
<evidence type="ECO:0000256" key="9">
    <source>
        <dbReference type="SAM" id="MobiDB-lite"/>
    </source>
</evidence>
<feature type="domain" description="Cadherin" evidence="12">
    <location>
        <begin position="297"/>
        <end position="438"/>
    </location>
</feature>
<evidence type="ECO:0000256" key="7">
    <source>
        <dbReference type="ARBA" id="ARBA00023180"/>
    </source>
</evidence>
<feature type="region of interest" description="Disordered" evidence="9">
    <location>
        <begin position="715"/>
        <end position="734"/>
    </location>
</feature>
<dbReference type="InterPro" id="IPR050174">
    <property type="entry name" value="Protocadherin/Cadherin-CA"/>
</dbReference>
<evidence type="ECO:0000256" key="6">
    <source>
        <dbReference type="ARBA" id="ARBA00023136"/>
    </source>
</evidence>
<dbReference type="PROSITE" id="PS50268">
    <property type="entry name" value="CADHERIN_2"/>
    <property type="match status" value="4"/>
</dbReference>
<feature type="domain" description="Cadherin" evidence="12">
    <location>
        <begin position="1202"/>
        <end position="1323"/>
    </location>
</feature>
<evidence type="ECO:0000256" key="10">
    <source>
        <dbReference type="SAM" id="Phobius"/>
    </source>
</evidence>
<comment type="subcellular location">
    <subcellularLocation>
        <location evidence="1">Membrane</location>
        <topology evidence="1">Single-pass membrane protein</topology>
    </subcellularLocation>
</comment>
<name>A0AA85J5N1_TRIRE</name>
<organism evidence="13 14">
    <name type="scientific">Trichobilharzia regenti</name>
    <name type="common">Nasal bird schistosome</name>
    <dbReference type="NCBI Taxonomy" id="157069"/>
    <lineage>
        <taxon>Eukaryota</taxon>
        <taxon>Metazoa</taxon>
        <taxon>Spiralia</taxon>
        <taxon>Lophotrochozoa</taxon>
        <taxon>Platyhelminthes</taxon>
        <taxon>Trematoda</taxon>
        <taxon>Digenea</taxon>
        <taxon>Strigeidida</taxon>
        <taxon>Schistosomatoidea</taxon>
        <taxon>Schistosomatidae</taxon>
        <taxon>Trichobilharzia</taxon>
    </lineage>
</organism>
<dbReference type="WBParaSite" id="TREG1_130500.1">
    <property type="protein sequence ID" value="TREG1_130500.1"/>
    <property type="gene ID" value="TREG1_130500"/>
</dbReference>
<proteinExistence type="predicted"/>
<feature type="transmembrane region" description="Helical" evidence="10">
    <location>
        <begin position="1386"/>
        <end position="1412"/>
    </location>
</feature>
<evidence type="ECO:0000256" key="11">
    <source>
        <dbReference type="SAM" id="SignalP"/>
    </source>
</evidence>
<evidence type="ECO:0000256" key="1">
    <source>
        <dbReference type="ARBA" id="ARBA00004167"/>
    </source>
</evidence>
<dbReference type="CDD" id="cd11304">
    <property type="entry name" value="Cadherin_repeat"/>
    <property type="match status" value="5"/>
</dbReference>
<keyword evidence="2 10" id="KW-0812">Transmembrane</keyword>
<protein>
    <recommendedName>
        <fullName evidence="12">Cadherin domain-containing protein</fullName>
    </recommendedName>
</protein>
<reference evidence="13" key="1">
    <citation type="submission" date="2022-06" db="EMBL/GenBank/DDBJ databases">
        <authorList>
            <person name="Berger JAMES D."/>
            <person name="Berger JAMES D."/>
        </authorList>
    </citation>
    <scope>NUCLEOTIDE SEQUENCE [LARGE SCALE GENOMIC DNA]</scope>
</reference>
<evidence type="ECO:0000256" key="8">
    <source>
        <dbReference type="PROSITE-ProRule" id="PRU00043"/>
    </source>
</evidence>
<dbReference type="PANTHER" id="PTHR24028:SF146">
    <property type="entry name" value="CADHERIN 96CB, ISOFORM D-RELATED"/>
    <property type="match status" value="1"/>
</dbReference>
<dbReference type="GO" id="GO:0005886">
    <property type="term" value="C:plasma membrane"/>
    <property type="evidence" value="ECO:0007669"/>
    <property type="project" value="InterPro"/>
</dbReference>
<sequence>MIRCKIVNLLTLFILTDLNRSAITQITSQPSSSVFTSSKLKIFPTPQSSNPLTDISIQTKFSDKNQNDQSIKFNKEITYTIVEESNVPQLIGDLINDFNLNKYLLRHVLNEPRQSPMHTSNNQNNQSKQMLSIDLIANHYQSTQYTDADLPRLHLFPSNQWSAEYFHINYHNLFKQELIQIKRLDRDRLCQLNDFNKTTEHQKNQQQLKHYDTCMCSSDICSTIYSQKLKSSALSLLTRVETLNGRGKIESGELALLLPYCQFIMTLAINLFHTGMEIFTIRIKLLDLNDNYPSFKPFTKYEVHFMEDDRIGVRRRLPLATDVDMCLHSEITYRLEAGESFKDEGDLISENVGSLHNNNRPVNLSNLFSLKLTETSNTKVLEIQLEHTLDREKRDKYDLYLLAIDDNSNFHRREENRHTTTLPIIVYIQDVNDCKPEFLVMNGSHYTPAKLSEPVFNEVAENVAVGYIITKFQAIDEDFGDNGRISYEMGQYTHSITKSFFRLNSTTGELIVQNPLDREAAPFSTGLHRFTITALDHGIPQRSSNLLIVLQILDVNDNRPLIQLTEEAGQYRQHLYTNPLNRINNNSELHNEGIKELWRSIVNNKTMTASSIIERLRNVSLHTKMIGNQPKNTIATFLTVNDPDLNENGTVTCLIEDQLVVYTKNYSKQIGSNYHSDDSYNNANNQFISLEPFEFGSGVNRQDWQYHQFDDDRDFVKRKPSTDNPDNQKTSFPDKRRNSVYYYNASTQNTNQYTYQLKTKTFFDPDKISDFYLLIQCHDHGTPSLTTKQTVHVEIVEKINDNREGELKFSYLNLLGNFIRNDVNCDYYYYYDYSNSISHSTLSGIYSDDQWITDQYVSSGEQESQSHHKMEFVYPSALHSTHFQAVSTVCLLLRRENLVVGQKLFTVVAKADGEKREENFQIIYELIQEIPDGNTFVIDSISGTVQLRNNQPLLTDHRPIKKQLIIQASKIGTLYDYSKHLNHKIRLLLNLTISSGSISDNQLTETSSTSLSVHPKANSRIHLRKAFPNNSFIVYSNHTYECYTPESVSPGSPVLLNTIVYCVSPFTNISEASNHLDKRCELKLTEIDSTPLLSDNKHFYLSPNKFLCDSYSNELCTGYTILTQYPLDREQQDRHIFTLTTTSLTHRNHAFTNPTENSVKIILHVQDVNDNSPTLKEPFYSTRILTPPVKSLIINRMTFNPPYYITNISISYKVPQGYVIIQMNAEDKDIGENARLSYTIHHIWSFPETGYEGNSQRWHGKSFIVLNSNTGILSTTRQLLLSDVGRYILYITVQDHGKPQPLSTNSIIYLNILPMEIYQRPVNDLPDSLSGSHTLSSSSLHSSSSSSASIHQFNTDEYDPGGFGADHLLHLSSQSSESLNKHHNSLLWPTTIGIASTIFLLIITIIVIIILYRVKSKSANAEQEEVKLDEINHVNTYNLDISRLSVDQNNTTYLPQYETDILLNYMDRSKCNSPNGSIPTGYIHPNLSSAASLNIYYPNSSNVYDTSSFNELTNPNLRYQQFSASESIQDGISAPVHYSPISHPFVHNISTDYVTENHYPTLAPTTESI</sequence>
<feature type="signal peptide" evidence="11">
    <location>
        <begin position="1"/>
        <end position="21"/>
    </location>
</feature>
<evidence type="ECO:0000256" key="2">
    <source>
        <dbReference type="ARBA" id="ARBA00022692"/>
    </source>
</evidence>
<keyword evidence="6 10" id="KW-0472">Membrane</keyword>
<evidence type="ECO:0000256" key="4">
    <source>
        <dbReference type="ARBA" id="ARBA00022837"/>
    </source>
</evidence>
<dbReference type="SUPFAM" id="SSF49313">
    <property type="entry name" value="Cadherin-like"/>
    <property type="match status" value="4"/>
</dbReference>
<feature type="chain" id="PRO_5041700756" description="Cadherin domain-containing protein" evidence="11">
    <location>
        <begin position="22"/>
        <end position="1569"/>
    </location>
</feature>
<keyword evidence="3" id="KW-0677">Repeat</keyword>
<feature type="domain" description="Cadherin" evidence="12">
    <location>
        <begin position="451"/>
        <end position="562"/>
    </location>
</feature>
<dbReference type="Gene3D" id="2.60.40.60">
    <property type="entry name" value="Cadherins"/>
    <property type="match status" value="6"/>
</dbReference>